<keyword evidence="5" id="KW-1133">Transmembrane helix</keyword>
<comment type="similarity">
    <text evidence="1">Belongs to the glycosyltransferase 34 family.</text>
</comment>
<sequence length="498" mass="57020">MHSHEPEDAEKEWSRENDESSIDYDSGRDDFSLFDAKHLQEGSLGWTIRRARVSMARVILVLPTFTQAKRWTITQPRKSHYTIAICFALLTFSGFIYFSRPTPSELIDPAIANATTLPLGYNRIITASMLFGMTSPTYKRAIETHKRQAQRWNYTAEILERDEGCGVWTKLIFLLNLVGQEMQKPADTRAEWIMWSDADALILNPNIPLSIFLPPPDLPHIHFVGTKDWNGFNAGVFFVRVHPWIISLFTSAMSFPICHQDTDLRGLAEQEAIRLSFERENGGKDDKGWRSGIVFMPRTWFNAYELFQGEIRGSDYYNKIMKTAITTYSGLEMNHKFEGVRGSMVAHFAGVDGKVRQRLMDDWMNVIDEERSMQYPSGNSTTRNTSIDMVEFDQMTEIWEHDATANGTSLWTLPVHQTPLLNETITFWGRYREAMALSNEAVSSGVHDISVIKSALDLRNALADNMDQPDVVDKKIEHLKDLMETRRLNLASMLDPML</sequence>
<keyword evidence="5" id="KW-0812">Transmembrane</keyword>
<keyword evidence="3" id="KW-0808">Transferase</keyword>
<keyword evidence="2" id="KW-0328">Glycosyltransferase</keyword>
<feature type="transmembrane region" description="Helical" evidence="5">
    <location>
        <begin position="79"/>
        <end position="98"/>
    </location>
</feature>
<dbReference type="Proteomes" id="UP001341245">
    <property type="component" value="Unassembled WGS sequence"/>
</dbReference>
<keyword evidence="7" id="KW-1185">Reference proteome</keyword>
<gene>
    <name evidence="6" type="ORF">QM012_008661</name>
</gene>
<accession>A0ABR0TK66</accession>
<proteinExistence type="inferred from homology"/>
<comment type="caution">
    <text evidence="6">The sequence shown here is derived from an EMBL/GenBank/DDBJ whole genome shotgun (WGS) entry which is preliminary data.</text>
</comment>
<feature type="region of interest" description="Disordered" evidence="4">
    <location>
        <begin position="1"/>
        <end position="24"/>
    </location>
</feature>
<keyword evidence="5" id="KW-0472">Membrane</keyword>
<organism evidence="6 7">
    <name type="scientific">Aureobasidium pullulans</name>
    <name type="common">Black yeast</name>
    <name type="synonym">Pullularia pullulans</name>
    <dbReference type="NCBI Taxonomy" id="5580"/>
    <lineage>
        <taxon>Eukaryota</taxon>
        <taxon>Fungi</taxon>
        <taxon>Dikarya</taxon>
        <taxon>Ascomycota</taxon>
        <taxon>Pezizomycotina</taxon>
        <taxon>Dothideomycetes</taxon>
        <taxon>Dothideomycetidae</taxon>
        <taxon>Dothideales</taxon>
        <taxon>Saccotheciaceae</taxon>
        <taxon>Aureobasidium</taxon>
    </lineage>
</organism>
<evidence type="ECO:0008006" key="8">
    <source>
        <dbReference type="Google" id="ProtNLM"/>
    </source>
</evidence>
<evidence type="ECO:0000313" key="6">
    <source>
        <dbReference type="EMBL" id="KAK6004799.1"/>
    </source>
</evidence>
<dbReference type="EMBL" id="JASGXD010000007">
    <property type="protein sequence ID" value="KAK6004799.1"/>
    <property type="molecule type" value="Genomic_DNA"/>
</dbReference>
<evidence type="ECO:0000313" key="7">
    <source>
        <dbReference type="Proteomes" id="UP001341245"/>
    </source>
</evidence>
<dbReference type="Gene3D" id="3.90.550.10">
    <property type="entry name" value="Spore Coat Polysaccharide Biosynthesis Protein SpsA, Chain A"/>
    <property type="match status" value="1"/>
</dbReference>
<evidence type="ECO:0000256" key="2">
    <source>
        <dbReference type="ARBA" id="ARBA00022676"/>
    </source>
</evidence>
<evidence type="ECO:0000256" key="5">
    <source>
        <dbReference type="SAM" id="Phobius"/>
    </source>
</evidence>
<dbReference type="PANTHER" id="PTHR31306">
    <property type="entry name" value="ALPHA-1,6-MANNOSYLTRANSFERASE MNN11-RELATED"/>
    <property type="match status" value="1"/>
</dbReference>
<evidence type="ECO:0000256" key="1">
    <source>
        <dbReference type="ARBA" id="ARBA00005664"/>
    </source>
</evidence>
<evidence type="ECO:0000256" key="4">
    <source>
        <dbReference type="SAM" id="MobiDB-lite"/>
    </source>
</evidence>
<dbReference type="InterPro" id="IPR008630">
    <property type="entry name" value="Glyco_trans_34"/>
</dbReference>
<name>A0ABR0TK66_AURPU</name>
<dbReference type="InterPro" id="IPR029044">
    <property type="entry name" value="Nucleotide-diphossugar_trans"/>
</dbReference>
<protein>
    <recommendedName>
        <fullName evidence="8">Galactosyl transferase GMA12/MNN10 family protein</fullName>
    </recommendedName>
</protein>
<evidence type="ECO:0000256" key="3">
    <source>
        <dbReference type="ARBA" id="ARBA00022679"/>
    </source>
</evidence>
<dbReference type="PANTHER" id="PTHR31306:SF8">
    <property type="entry name" value="GLYCOSYLTRANSFERASE FAMILY 34 PROTEIN"/>
    <property type="match status" value="1"/>
</dbReference>
<feature type="compositionally biased region" description="Basic and acidic residues" evidence="4">
    <location>
        <begin position="1"/>
        <end position="18"/>
    </location>
</feature>
<reference evidence="6 7" key="1">
    <citation type="submission" date="2023-11" db="EMBL/GenBank/DDBJ databases">
        <title>Draft genome sequence and annotation of the polyextremotolerant black yeast-like fungus Aureobasidium pullulans NRRL 62042.</title>
        <authorList>
            <person name="Dielentheis-Frenken M.R.E."/>
            <person name="Wibberg D."/>
            <person name="Blank L.M."/>
            <person name="Tiso T."/>
        </authorList>
    </citation>
    <scope>NUCLEOTIDE SEQUENCE [LARGE SCALE GENOMIC DNA]</scope>
    <source>
        <strain evidence="6 7">NRRL 62042</strain>
    </source>
</reference>